<name>A0ABV5RH00_9ACTN</name>
<reference evidence="1 2" key="1">
    <citation type="submission" date="2024-09" db="EMBL/GenBank/DDBJ databases">
        <authorList>
            <person name="Sun Q."/>
            <person name="Mori K."/>
        </authorList>
    </citation>
    <scope>NUCLEOTIDE SEQUENCE [LARGE SCALE GENOMIC DNA]</scope>
    <source>
        <strain evidence="1 2">JCM 3331</strain>
    </source>
</reference>
<dbReference type="Proteomes" id="UP001589710">
    <property type="component" value="Unassembled WGS sequence"/>
</dbReference>
<organism evidence="1 2">
    <name type="scientific">Streptomyces yanii</name>
    <dbReference type="NCBI Taxonomy" id="78510"/>
    <lineage>
        <taxon>Bacteria</taxon>
        <taxon>Bacillati</taxon>
        <taxon>Actinomycetota</taxon>
        <taxon>Actinomycetes</taxon>
        <taxon>Kitasatosporales</taxon>
        <taxon>Streptomycetaceae</taxon>
        <taxon>Streptomyces</taxon>
    </lineage>
</organism>
<accession>A0ABV5RH00</accession>
<sequence>MPPTWISQEPARNGQELTLGELGDFVQKAIESGTPLTQPLSIEANNRGRRLKWIGVESPAKKS</sequence>
<evidence type="ECO:0000313" key="1">
    <source>
        <dbReference type="EMBL" id="MFB9576576.1"/>
    </source>
</evidence>
<evidence type="ECO:0000313" key="2">
    <source>
        <dbReference type="Proteomes" id="UP001589710"/>
    </source>
</evidence>
<proteinExistence type="predicted"/>
<comment type="caution">
    <text evidence="1">The sequence shown here is derived from an EMBL/GenBank/DDBJ whole genome shotgun (WGS) entry which is preliminary data.</text>
</comment>
<protein>
    <submittedName>
        <fullName evidence="1">Uncharacterized protein</fullName>
    </submittedName>
</protein>
<dbReference type="RefSeq" id="WP_327247859.1">
    <property type="nucleotide sequence ID" value="NZ_BAAAXD010000009.1"/>
</dbReference>
<gene>
    <name evidence="1" type="ORF">ACFFTL_30905</name>
</gene>
<keyword evidence="2" id="KW-1185">Reference proteome</keyword>
<dbReference type="EMBL" id="JBHMCG010000134">
    <property type="protein sequence ID" value="MFB9576576.1"/>
    <property type="molecule type" value="Genomic_DNA"/>
</dbReference>